<dbReference type="HOGENOM" id="CLU_061024_0_0_1"/>
<dbReference type="SUPFAM" id="SSF57701">
    <property type="entry name" value="Zn2/Cys6 DNA-binding domain"/>
    <property type="match status" value="1"/>
</dbReference>
<dbReference type="GO" id="GO:0008270">
    <property type="term" value="F:zinc ion binding"/>
    <property type="evidence" value="ECO:0007669"/>
    <property type="project" value="InterPro"/>
</dbReference>
<organism evidence="3 4">
    <name type="scientific">Sphaerobolus stellatus (strain SS14)</name>
    <dbReference type="NCBI Taxonomy" id="990650"/>
    <lineage>
        <taxon>Eukaryota</taxon>
        <taxon>Fungi</taxon>
        <taxon>Dikarya</taxon>
        <taxon>Basidiomycota</taxon>
        <taxon>Agaricomycotina</taxon>
        <taxon>Agaricomycetes</taxon>
        <taxon>Phallomycetidae</taxon>
        <taxon>Geastrales</taxon>
        <taxon>Sphaerobolaceae</taxon>
        <taxon>Sphaerobolus</taxon>
    </lineage>
</organism>
<dbReference type="InterPro" id="IPR001138">
    <property type="entry name" value="Zn2Cys6_DnaBD"/>
</dbReference>
<evidence type="ECO:0000313" key="4">
    <source>
        <dbReference type="Proteomes" id="UP000054279"/>
    </source>
</evidence>
<evidence type="ECO:0000259" key="2">
    <source>
        <dbReference type="PROSITE" id="PS50048"/>
    </source>
</evidence>
<keyword evidence="4" id="KW-1185">Reference proteome</keyword>
<evidence type="ECO:0000256" key="1">
    <source>
        <dbReference type="SAM" id="MobiDB-lite"/>
    </source>
</evidence>
<dbReference type="Gene3D" id="4.10.240.10">
    <property type="entry name" value="Zn(2)-C6 fungal-type DNA-binding domain"/>
    <property type="match status" value="1"/>
</dbReference>
<dbReference type="GO" id="GO:0000981">
    <property type="term" value="F:DNA-binding transcription factor activity, RNA polymerase II-specific"/>
    <property type="evidence" value="ECO:0007669"/>
    <property type="project" value="InterPro"/>
</dbReference>
<proteinExistence type="predicted"/>
<name>A0A0C9TRW0_SPHS4</name>
<accession>A0A0C9TRW0</accession>
<dbReference type="EMBL" id="KN837470">
    <property type="protein sequence ID" value="KIJ24634.1"/>
    <property type="molecule type" value="Genomic_DNA"/>
</dbReference>
<dbReference type="InterPro" id="IPR036864">
    <property type="entry name" value="Zn2-C6_fun-type_DNA-bd_sf"/>
</dbReference>
<reference evidence="3 4" key="1">
    <citation type="submission" date="2014-06" db="EMBL/GenBank/DDBJ databases">
        <title>Evolutionary Origins and Diversification of the Mycorrhizal Mutualists.</title>
        <authorList>
            <consortium name="DOE Joint Genome Institute"/>
            <consortium name="Mycorrhizal Genomics Consortium"/>
            <person name="Kohler A."/>
            <person name="Kuo A."/>
            <person name="Nagy L.G."/>
            <person name="Floudas D."/>
            <person name="Copeland A."/>
            <person name="Barry K.W."/>
            <person name="Cichocki N."/>
            <person name="Veneault-Fourrey C."/>
            <person name="LaButti K."/>
            <person name="Lindquist E.A."/>
            <person name="Lipzen A."/>
            <person name="Lundell T."/>
            <person name="Morin E."/>
            <person name="Murat C."/>
            <person name="Riley R."/>
            <person name="Ohm R."/>
            <person name="Sun H."/>
            <person name="Tunlid A."/>
            <person name="Henrissat B."/>
            <person name="Grigoriev I.V."/>
            <person name="Hibbett D.S."/>
            <person name="Martin F."/>
        </authorList>
    </citation>
    <scope>NUCLEOTIDE SEQUENCE [LARGE SCALE GENOMIC DNA]</scope>
    <source>
        <strain evidence="3 4">SS14</strain>
    </source>
</reference>
<sequence length="319" mass="36095">MSSSSKPTTVNAVLYKKSKDVPILPPVRSTDARRTLAGFQAVPEFKGQKDLSRGETWAEADTDEQTSIVAGYWRAYNKDYADLNTLFLLLKKKEDAAAEQKRKVEEKRKEVVVPVALGSGKGKGKSKEVVLDTDSESVVEEEFRETCLNCEENKVTCVFTHPTTGKKSSCDRCIRRKVNCTYRSPYEWAMHGALKKVNDHIESLKAEAEDRNTLAGEELYHKYNLQQLESLRWAHSAFLEVAKLYIRLRELELKFKANARGPLAAQFMLGKGHEAKALLMDAQGGIEVADITESGKKRFRKDKDAGPVRARRPEWRIKQ</sequence>
<gene>
    <name evidence="3" type="ORF">M422DRAFT_274536</name>
</gene>
<evidence type="ECO:0000313" key="3">
    <source>
        <dbReference type="EMBL" id="KIJ24634.1"/>
    </source>
</evidence>
<dbReference type="AlphaFoldDB" id="A0A0C9TRW0"/>
<protein>
    <recommendedName>
        <fullName evidence="2">Zn(2)-C6 fungal-type domain-containing protein</fullName>
    </recommendedName>
</protein>
<dbReference type="Proteomes" id="UP000054279">
    <property type="component" value="Unassembled WGS sequence"/>
</dbReference>
<feature type="domain" description="Zn(2)-C6 fungal-type" evidence="2">
    <location>
        <begin position="146"/>
        <end position="182"/>
    </location>
</feature>
<dbReference type="PROSITE" id="PS50048">
    <property type="entry name" value="ZN2_CY6_FUNGAL_2"/>
    <property type="match status" value="1"/>
</dbReference>
<dbReference type="CDD" id="cd00067">
    <property type="entry name" value="GAL4"/>
    <property type="match status" value="1"/>
</dbReference>
<feature type="region of interest" description="Disordered" evidence="1">
    <location>
        <begin position="297"/>
        <end position="319"/>
    </location>
</feature>